<evidence type="ECO:0000256" key="3">
    <source>
        <dbReference type="ARBA" id="ARBA00022692"/>
    </source>
</evidence>
<comment type="caution">
    <text evidence="14">The sequence shown here is derived from an EMBL/GenBank/DDBJ whole genome shotgun (WGS) entry which is preliminary data.</text>
</comment>
<keyword evidence="15" id="KW-1185">Reference proteome</keyword>
<protein>
    <submittedName>
        <fullName evidence="14">Cytochrome oxidase assembly protein-domain-containing protein</fullName>
    </submittedName>
</protein>
<feature type="compositionally biased region" description="Polar residues" evidence="12">
    <location>
        <begin position="125"/>
        <end position="135"/>
    </location>
</feature>
<feature type="region of interest" description="Disordered" evidence="12">
    <location>
        <begin position="164"/>
        <end position="197"/>
    </location>
</feature>
<feature type="transmembrane region" description="Helical" evidence="13">
    <location>
        <begin position="356"/>
        <end position="374"/>
    </location>
</feature>
<reference evidence="14" key="1">
    <citation type="submission" date="2017-08" db="EMBL/GenBank/DDBJ databases">
        <authorList>
            <person name="Polle J.E."/>
            <person name="Barry K."/>
            <person name="Cushman J."/>
            <person name="Schmutz J."/>
            <person name="Tran D."/>
            <person name="Hathwaick L.T."/>
            <person name="Yim W.C."/>
            <person name="Jenkins J."/>
            <person name="Mckie-Krisberg Z.M."/>
            <person name="Prochnik S."/>
            <person name="Lindquist E."/>
            <person name="Dockter R.B."/>
            <person name="Adam C."/>
            <person name="Molina H."/>
            <person name="Bunkerborg J."/>
            <person name="Jin E."/>
            <person name="Buchheim M."/>
            <person name="Magnuson J."/>
        </authorList>
    </citation>
    <scope>NUCLEOTIDE SEQUENCE</scope>
    <source>
        <strain evidence="14">CCAP 19/18</strain>
    </source>
</reference>
<dbReference type="EMBL" id="MU069447">
    <property type="protein sequence ID" value="KAF5843190.1"/>
    <property type="molecule type" value="Genomic_DNA"/>
</dbReference>
<feature type="region of interest" description="Disordered" evidence="12">
    <location>
        <begin position="113"/>
        <end position="135"/>
    </location>
</feature>
<keyword evidence="4" id="KW-0479">Metal-binding</keyword>
<evidence type="ECO:0000256" key="1">
    <source>
        <dbReference type="ARBA" id="ARBA00001970"/>
    </source>
</evidence>
<evidence type="ECO:0000256" key="9">
    <source>
        <dbReference type="ARBA" id="ARBA00023136"/>
    </source>
</evidence>
<evidence type="ECO:0000256" key="7">
    <source>
        <dbReference type="ARBA" id="ARBA00023004"/>
    </source>
</evidence>
<keyword evidence="6" id="KW-0560">Oxidoreductase</keyword>
<dbReference type="Proteomes" id="UP000815325">
    <property type="component" value="Unassembled WGS sequence"/>
</dbReference>
<feature type="compositionally biased region" description="Low complexity" evidence="12">
    <location>
        <begin position="181"/>
        <end position="197"/>
    </location>
</feature>
<keyword evidence="5 13" id="KW-1133">Transmembrane helix</keyword>
<organism evidence="14 15">
    <name type="scientific">Dunaliella salina</name>
    <name type="common">Green alga</name>
    <name type="synonym">Protococcus salinus</name>
    <dbReference type="NCBI Taxonomy" id="3046"/>
    <lineage>
        <taxon>Eukaryota</taxon>
        <taxon>Viridiplantae</taxon>
        <taxon>Chlorophyta</taxon>
        <taxon>core chlorophytes</taxon>
        <taxon>Chlorophyceae</taxon>
        <taxon>CS clade</taxon>
        <taxon>Chlamydomonadales</taxon>
        <taxon>Dunaliellaceae</taxon>
        <taxon>Dunaliella</taxon>
    </lineage>
</organism>
<evidence type="ECO:0000313" key="14">
    <source>
        <dbReference type="EMBL" id="KAF5843190.1"/>
    </source>
</evidence>
<evidence type="ECO:0000313" key="15">
    <source>
        <dbReference type="Proteomes" id="UP000815325"/>
    </source>
</evidence>
<dbReference type="InterPro" id="IPR003780">
    <property type="entry name" value="COX15/CtaA_fam"/>
</dbReference>
<feature type="transmembrane region" description="Helical" evidence="13">
    <location>
        <begin position="424"/>
        <end position="444"/>
    </location>
</feature>
<dbReference type="PANTHER" id="PTHR23289">
    <property type="entry name" value="CYTOCHROME C OXIDASE ASSEMBLY PROTEIN COX15"/>
    <property type="match status" value="1"/>
</dbReference>
<accession>A0ABQ7H8K3</accession>
<evidence type="ECO:0000256" key="8">
    <source>
        <dbReference type="ARBA" id="ARBA00023133"/>
    </source>
</evidence>
<keyword evidence="3 13" id="KW-0812">Transmembrane</keyword>
<feature type="transmembrane region" description="Helical" evidence="13">
    <location>
        <begin position="386"/>
        <end position="404"/>
    </location>
</feature>
<comment type="cofactor">
    <cofactor evidence="1">
        <name>heme b</name>
        <dbReference type="ChEBI" id="CHEBI:60344"/>
    </cofactor>
</comment>
<evidence type="ECO:0000256" key="2">
    <source>
        <dbReference type="ARBA" id="ARBA00004141"/>
    </source>
</evidence>
<evidence type="ECO:0000256" key="5">
    <source>
        <dbReference type="ARBA" id="ARBA00022989"/>
    </source>
</evidence>
<evidence type="ECO:0000256" key="4">
    <source>
        <dbReference type="ARBA" id="ARBA00022723"/>
    </source>
</evidence>
<comment type="subcellular location">
    <subcellularLocation>
        <location evidence="2">Membrane</location>
        <topology evidence="2">Multi-pass membrane protein</topology>
    </subcellularLocation>
</comment>
<feature type="non-terminal residue" evidence="14">
    <location>
        <position position="1"/>
    </location>
</feature>
<evidence type="ECO:0000256" key="12">
    <source>
        <dbReference type="SAM" id="MobiDB-lite"/>
    </source>
</evidence>
<feature type="transmembrane region" description="Helical" evidence="13">
    <location>
        <begin position="272"/>
        <end position="292"/>
    </location>
</feature>
<evidence type="ECO:0000256" key="10">
    <source>
        <dbReference type="ARBA" id="ARBA00044501"/>
    </source>
</evidence>
<proteinExistence type="predicted"/>
<comment type="catalytic activity">
    <reaction evidence="11">
        <text>Fe(II)-heme o + 2 A + H2O = Fe(II)-heme a + 2 AH2</text>
        <dbReference type="Rhea" id="RHEA:63388"/>
        <dbReference type="ChEBI" id="CHEBI:13193"/>
        <dbReference type="ChEBI" id="CHEBI:15377"/>
        <dbReference type="ChEBI" id="CHEBI:17499"/>
        <dbReference type="ChEBI" id="CHEBI:60530"/>
        <dbReference type="ChEBI" id="CHEBI:61715"/>
        <dbReference type="EC" id="1.17.99.9"/>
    </reaction>
    <physiologicalReaction direction="left-to-right" evidence="11">
        <dbReference type="Rhea" id="RHEA:63389"/>
    </physiologicalReaction>
</comment>
<name>A0ABQ7H8K3_DUNSA</name>
<evidence type="ECO:0000256" key="6">
    <source>
        <dbReference type="ARBA" id="ARBA00023002"/>
    </source>
</evidence>
<keyword evidence="9 13" id="KW-0472">Membrane</keyword>
<evidence type="ECO:0000256" key="11">
    <source>
        <dbReference type="ARBA" id="ARBA00048044"/>
    </source>
</evidence>
<dbReference type="PANTHER" id="PTHR23289:SF2">
    <property type="entry name" value="CYTOCHROME C OXIDASE ASSEMBLY PROTEIN COX15 HOMOLOG"/>
    <property type="match status" value="1"/>
</dbReference>
<evidence type="ECO:0000256" key="13">
    <source>
        <dbReference type="SAM" id="Phobius"/>
    </source>
</evidence>
<keyword evidence="7" id="KW-0408">Iron</keyword>
<sequence>MYRQYISRISSTQKLNSSRAWHCESMLPSFSSFAVQAGIVASQARHVTKTQLTSSLQEQCRQECRSFYSACGYGGASSNPGASIVGILGSQSKQSSSTALFQALLARLKSSITSSSPAPSLRTAPPSTHSFASGHSTTGASCSSSFAAPAPAAVPLRYLATSTAPANNSTSGKGPLRHVFRSIPGSSSSSGSSSGRWNGRGAAAALWRRWSSHAASSPAGSAGSVANGAAAEAAVAKGGRVKTAGVSFTLPHALTMSEALAAGVPNHLRRQLAWWMGGTAAWVYTMVVLGGVTRLTRSGLSMTDWKFTGERPPLTDEHWQEEFAKYKLSPEFKKLHPNMTLEDFKFIFWMEYAHRMWGRLLGIAFVLPAMYFAARGAINQALAKRLGLLFTMGGTQGLVGWWMVRSGLDEPTEEWQAPRVSPYRLAAHLVSAFTIFATLAWTAMDLR</sequence>
<dbReference type="Pfam" id="PF02628">
    <property type="entry name" value="COX15-CtaA"/>
    <property type="match status" value="1"/>
</dbReference>
<gene>
    <name evidence="14" type="ORF">DUNSADRAFT_1617</name>
</gene>
<dbReference type="InterPro" id="IPR023754">
    <property type="entry name" value="HemeA_Synthase_type2"/>
</dbReference>
<comment type="pathway">
    <text evidence="10">Porphyrin-containing compound metabolism; heme A biosynthesis; heme A from heme O: step 1/1.</text>
</comment>
<keyword evidence="8" id="KW-0350">Heme biosynthesis</keyword>